<dbReference type="InterPro" id="IPR014710">
    <property type="entry name" value="RmlC-like_jellyroll"/>
</dbReference>
<accession>A0A8H4NBA1</accession>
<evidence type="ECO:0008006" key="3">
    <source>
        <dbReference type="Google" id="ProtNLM"/>
    </source>
</evidence>
<dbReference type="EMBL" id="WWBZ02000001">
    <property type="protein sequence ID" value="KAF4314173.1"/>
    <property type="molecule type" value="Genomic_DNA"/>
</dbReference>
<name>A0A8H4NBA1_9PEZI</name>
<gene>
    <name evidence="1" type="ORF">GTA08_BOTSDO00417</name>
</gene>
<organism evidence="1 2">
    <name type="scientific">Botryosphaeria dothidea</name>
    <dbReference type="NCBI Taxonomy" id="55169"/>
    <lineage>
        <taxon>Eukaryota</taxon>
        <taxon>Fungi</taxon>
        <taxon>Dikarya</taxon>
        <taxon>Ascomycota</taxon>
        <taxon>Pezizomycotina</taxon>
        <taxon>Dothideomycetes</taxon>
        <taxon>Dothideomycetes incertae sedis</taxon>
        <taxon>Botryosphaeriales</taxon>
        <taxon>Botryosphaeriaceae</taxon>
        <taxon>Botryosphaeria</taxon>
    </lineage>
</organism>
<protein>
    <recommendedName>
        <fullName evidence="3">Cupin type-1 domain-containing protein</fullName>
    </recommendedName>
</protein>
<dbReference type="SUPFAM" id="SSF51182">
    <property type="entry name" value="RmlC-like cupins"/>
    <property type="match status" value="1"/>
</dbReference>
<sequence>MTDLGYPEPEQYRFERTQDTPNNVMPVLVYRSAFSTSTPIGELRNILHSNRWQADGPVEANKTPVFHSKTHVLHAIVRGKCQLLVGGTQYGPPPGQMIYLSAGDIIVYPAGISHCLVQSDNYEFVTFYPEKSNKRDDCECRASASAMKTYLKNIEKVAMPKYDPLHGKEGALVEIWKLAVIQENIAASWW</sequence>
<reference evidence="1" key="1">
    <citation type="submission" date="2020-04" db="EMBL/GenBank/DDBJ databases">
        <title>Genome Assembly and Annotation of Botryosphaeria dothidea sdau 11-99, a Latent Pathogen of Apple Fruit Ring Rot in China.</title>
        <authorList>
            <person name="Yu C."/>
            <person name="Diao Y."/>
            <person name="Lu Q."/>
            <person name="Zhao J."/>
            <person name="Cui S."/>
            <person name="Peng C."/>
            <person name="He B."/>
            <person name="Liu H."/>
        </authorList>
    </citation>
    <scope>NUCLEOTIDE SEQUENCE [LARGE SCALE GENOMIC DNA]</scope>
    <source>
        <strain evidence="1">Sdau11-99</strain>
    </source>
</reference>
<dbReference type="OrthoDB" id="2446447at2759"/>
<dbReference type="CDD" id="cd02219">
    <property type="entry name" value="cupin_YjlB-like"/>
    <property type="match status" value="1"/>
</dbReference>
<evidence type="ECO:0000313" key="1">
    <source>
        <dbReference type="EMBL" id="KAF4314173.1"/>
    </source>
</evidence>
<dbReference type="InterPro" id="IPR011051">
    <property type="entry name" value="RmlC_Cupin_sf"/>
</dbReference>
<dbReference type="Gene3D" id="2.60.120.10">
    <property type="entry name" value="Jelly Rolls"/>
    <property type="match status" value="1"/>
</dbReference>
<dbReference type="PANTHER" id="PTHR36448">
    <property type="entry name" value="BLR7373 PROTEIN"/>
    <property type="match status" value="1"/>
</dbReference>
<dbReference type="InterPro" id="IPR047121">
    <property type="entry name" value="YjiB-like"/>
</dbReference>
<dbReference type="Proteomes" id="UP000572817">
    <property type="component" value="Unassembled WGS sequence"/>
</dbReference>
<comment type="caution">
    <text evidence="1">The sequence shown here is derived from an EMBL/GenBank/DDBJ whole genome shotgun (WGS) entry which is preliminary data.</text>
</comment>
<dbReference type="PANTHER" id="PTHR36448:SF2">
    <property type="entry name" value="CUPIN TYPE-1 DOMAIN-CONTAINING PROTEIN"/>
    <property type="match status" value="1"/>
</dbReference>
<dbReference type="AlphaFoldDB" id="A0A8H4NBA1"/>
<keyword evidence="2" id="KW-1185">Reference proteome</keyword>
<evidence type="ECO:0000313" key="2">
    <source>
        <dbReference type="Proteomes" id="UP000572817"/>
    </source>
</evidence>
<proteinExistence type="predicted"/>